<organism evidence="9 10">
    <name type="scientific">Maricaulis salignorans</name>
    <dbReference type="NCBI Taxonomy" id="144026"/>
    <lineage>
        <taxon>Bacteria</taxon>
        <taxon>Pseudomonadati</taxon>
        <taxon>Pseudomonadota</taxon>
        <taxon>Alphaproteobacteria</taxon>
        <taxon>Maricaulales</taxon>
        <taxon>Maricaulaceae</taxon>
        <taxon>Maricaulis</taxon>
    </lineage>
</organism>
<dbReference type="STRING" id="144026.SAMN04488568_11939"/>
<dbReference type="GO" id="GO:0030288">
    <property type="term" value="C:outer membrane-bounded periplasmic space"/>
    <property type="evidence" value="ECO:0007669"/>
    <property type="project" value="InterPro"/>
</dbReference>
<sequence precursor="true">MRLLITVLTALLLSAPALASSRIKDMVDVEDVRDNHLVGYGLVVGLDGTGDSLRNSSFTNQSLNAMLEHFNVNTRDANLNTRNIAAVMVTATLPAFSSQGSRIDVTVSAIGDAGSLQGGTLIGTPLFDSHGRAWAVSQGTLTIGGFAAGGDGASVTRGVPTSGRIANGALVENPFDGTGMDPWQEIANRTSLRLSLRNPDFTTARRMADVINAFMGASAARATNPATVELTRLASYNGDMIDLLSEIEQLRVQADQPARIIIDENTGTIVMGENVRVSTVAIAQGNLTITVRESPVASQPAPFSGGETVVLPRTDISVTEDDTQLGVLNGGVSLSELVDGLNALGVTPRDMITILQSIKAAGALQAEIEVL</sequence>
<dbReference type="AlphaFoldDB" id="A0A1G9VH32"/>
<evidence type="ECO:0000256" key="1">
    <source>
        <dbReference type="ARBA" id="ARBA00002591"/>
    </source>
</evidence>
<dbReference type="NCBIfam" id="NF003676">
    <property type="entry name" value="PRK05303.1"/>
    <property type="match status" value="1"/>
</dbReference>
<feature type="chain" id="PRO_5011801822" description="Flagellar P-ring protein" evidence="8">
    <location>
        <begin position="20"/>
        <end position="371"/>
    </location>
</feature>
<evidence type="ECO:0000256" key="4">
    <source>
        <dbReference type="ARBA" id="ARBA00022729"/>
    </source>
</evidence>
<accession>A0A1G9VH32</accession>
<feature type="signal peptide" evidence="8">
    <location>
        <begin position="1"/>
        <end position="19"/>
    </location>
</feature>
<keyword evidence="9" id="KW-0969">Cilium</keyword>
<comment type="subcellular location">
    <subcellularLocation>
        <location evidence="2 8">Bacterial flagellum basal body</location>
    </subcellularLocation>
</comment>
<gene>
    <name evidence="8" type="primary">flgI</name>
    <name evidence="9" type="ORF">SAMN04488568_11939</name>
</gene>
<dbReference type="OrthoDB" id="9786431at2"/>
<dbReference type="RefSeq" id="WP_091771478.1">
    <property type="nucleotide sequence ID" value="NZ_FNHG01000019.1"/>
</dbReference>
<proteinExistence type="inferred from homology"/>
<dbReference type="PANTHER" id="PTHR30381:SF0">
    <property type="entry name" value="FLAGELLAR P-RING PROTEIN"/>
    <property type="match status" value="1"/>
</dbReference>
<evidence type="ECO:0000256" key="7">
    <source>
        <dbReference type="ARBA" id="ARBA00032344"/>
    </source>
</evidence>
<dbReference type="GO" id="GO:0071973">
    <property type="term" value="P:bacterial-type flagellum-dependent cell motility"/>
    <property type="evidence" value="ECO:0007669"/>
    <property type="project" value="InterPro"/>
</dbReference>
<dbReference type="GO" id="GO:0005198">
    <property type="term" value="F:structural molecule activity"/>
    <property type="evidence" value="ECO:0007669"/>
    <property type="project" value="InterPro"/>
</dbReference>
<evidence type="ECO:0000256" key="5">
    <source>
        <dbReference type="ARBA" id="ARBA00022764"/>
    </source>
</evidence>
<keyword evidence="9" id="KW-0966">Cell projection</keyword>
<evidence type="ECO:0000313" key="9">
    <source>
        <dbReference type="EMBL" id="SDM71420.1"/>
    </source>
</evidence>
<evidence type="ECO:0000256" key="8">
    <source>
        <dbReference type="HAMAP-Rule" id="MF_00416"/>
    </source>
</evidence>
<dbReference type="PANTHER" id="PTHR30381">
    <property type="entry name" value="FLAGELLAR P-RING PERIPLASMIC PROTEIN FLGI"/>
    <property type="match status" value="1"/>
</dbReference>
<comment type="function">
    <text evidence="1 8">Assembles around the rod to form the L-ring and probably protects the motor/basal body from shearing forces during rotation.</text>
</comment>
<evidence type="ECO:0000313" key="10">
    <source>
        <dbReference type="Proteomes" id="UP000199759"/>
    </source>
</evidence>
<evidence type="ECO:0000256" key="2">
    <source>
        <dbReference type="ARBA" id="ARBA00004117"/>
    </source>
</evidence>
<dbReference type="InterPro" id="IPR001782">
    <property type="entry name" value="Flag_FlgI"/>
</dbReference>
<dbReference type="EMBL" id="FNHG01000019">
    <property type="protein sequence ID" value="SDM71420.1"/>
    <property type="molecule type" value="Genomic_DNA"/>
</dbReference>
<evidence type="ECO:0000256" key="6">
    <source>
        <dbReference type="ARBA" id="ARBA00023143"/>
    </source>
</evidence>
<keyword evidence="5" id="KW-0574">Periplasm</keyword>
<dbReference type="PRINTS" id="PR01010">
    <property type="entry name" value="FLGPRINGFLGI"/>
</dbReference>
<keyword evidence="6 8" id="KW-0975">Bacterial flagellum</keyword>
<keyword evidence="9" id="KW-0282">Flagellum</keyword>
<comment type="subunit">
    <text evidence="8">The basal body constitutes a major portion of the flagellar organelle and consists of four rings (L,P,S, and M) mounted on a central rod.</text>
</comment>
<reference evidence="9 10" key="1">
    <citation type="submission" date="2016-10" db="EMBL/GenBank/DDBJ databases">
        <authorList>
            <person name="de Groot N.N."/>
        </authorList>
    </citation>
    <scope>NUCLEOTIDE SEQUENCE [LARGE SCALE GENOMIC DNA]</scope>
    <source>
        <strain evidence="9 10">DSM 16077</strain>
    </source>
</reference>
<dbReference type="GO" id="GO:0009428">
    <property type="term" value="C:bacterial-type flagellum basal body, distal rod, P ring"/>
    <property type="evidence" value="ECO:0007669"/>
    <property type="project" value="InterPro"/>
</dbReference>
<evidence type="ECO:0000256" key="3">
    <source>
        <dbReference type="ARBA" id="ARBA00019515"/>
    </source>
</evidence>
<keyword evidence="10" id="KW-1185">Reference proteome</keyword>
<protein>
    <recommendedName>
        <fullName evidence="3 8">Flagellar P-ring protein</fullName>
    </recommendedName>
    <alternativeName>
        <fullName evidence="7 8">Basal body P-ring protein</fullName>
    </alternativeName>
</protein>
<dbReference type="Proteomes" id="UP000199759">
    <property type="component" value="Unassembled WGS sequence"/>
</dbReference>
<dbReference type="HAMAP" id="MF_00416">
    <property type="entry name" value="FlgI"/>
    <property type="match status" value="1"/>
</dbReference>
<comment type="similarity">
    <text evidence="8">Belongs to the FlgI family.</text>
</comment>
<keyword evidence="4 8" id="KW-0732">Signal</keyword>
<dbReference type="Pfam" id="PF02119">
    <property type="entry name" value="FlgI"/>
    <property type="match status" value="1"/>
</dbReference>
<name>A0A1G9VH32_9PROT</name>